<evidence type="ECO:0000256" key="5">
    <source>
        <dbReference type="ARBA" id="ARBA00022771"/>
    </source>
</evidence>
<dbReference type="GO" id="GO:0016567">
    <property type="term" value="P:protein ubiquitination"/>
    <property type="evidence" value="ECO:0007669"/>
    <property type="project" value="TreeGrafter"/>
</dbReference>
<feature type="region of interest" description="Disordered" evidence="10">
    <location>
        <begin position="33"/>
        <end position="73"/>
    </location>
</feature>
<dbReference type="GO" id="GO:0008270">
    <property type="term" value="F:zinc ion binding"/>
    <property type="evidence" value="ECO:0007669"/>
    <property type="project" value="UniProtKB-KW"/>
</dbReference>
<dbReference type="PANTHER" id="PTHR46065">
    <property type="entry name" value="E3 UBIQUITIN-PROTEIN LIGASE MARCH 2/3 FAMILY MEMBER"/>
    <property type="match status" value="1"/>
</dbReference>
<keyword evidence="5" id="KW-0863">Zinc-finger</keyword>
<evidence type="ECO:0000313" key="13">
    <source>
        <dbReference type="EMBL" id="KAL0272227.1"/>
    </source>
</evidence>
<dbReference type="PROSITE" id="PS51292">
    <property type="entry name" value="ZF_RING_CH"/>
    <property type="match status" value="1"/>
</dbReference>
<dbReference type="Gene3D" id="3.30.40.10">
    <property type="entry name" value="Zinc/RING finger domain, C3HC4 (zinc finger)"/>
    <property type="match status" value="1"/>
</dbReference>
<dbReference type="GO" id="GO:0016020">
    <property type="term" value="C:membrane"/>
    <property type="evidence" value="ECO:0007669"/>
    <property type="project" value="UniProtKB-SubCell"/>
</dbReference>
<evidence type="ECO:0000256" key="2">
    <source>
        <dbReference type="ARBA" id="ARBA00022679"/>
    </source>
</evidence>
<comment type="caution">
    <text evidence="13">The sequence shown here is derived from an EMBL/GenBank/DDBJ whole genome shotgun (WGS) entry which is preliminary data.</text>
</comment>
<evidence type="ECO:0000256" key="3">
    <source>
        <dbReference type="ARBA" id="ARBA00022692"/>
    </source>
</evidence>
<keyword evidence="9 11" id="KW-0472">Membrane</keyword>
<sequence length="310" mass="35850">MSYSLTLQRPPRRQSDEAVLLVQDYQSYDVMNATRRQDLVPRRPARRRQQPKRKKRHAKKDRSNRPVPIQPDESLTSTFTCRICHEGEDTEQLIRPCLCKGSVGFIHAKCLKIWLEQSNTSRCEICGYPYAIRQTKKYTKFVSATVFLRSVADRRALVYDIISFVAVTPLCIVGIAMCIRASIASTPSMTAPGTNIQMGNVTRAGMIMLTTTIIIAYSVWLYTLISYHFKTWKRWYNSCYDVEVIPVFMTSQERLEALHRIQEETRRRSCRAERRSSAASILQPATVYQSLSDFYQRRFPTEGRVQSLPQ</sequence>
<comment type="subcellular location">
    <subcellularLocation>
        <location evidence="1">Membrane</location>
        <topology evidence="1">Multi-pass membrane protein</topology>
    </subcellularLocation>
</comment>
<dbReference type="GO" id="GO:0004842">
    <property type="term" value="F:ubiquitin-protein transferase activity"/>
    <property type="evidence" value="ECO:0007669"/>
    <property type="project" value="TreeGrafter"/>
</dbReference>
<evidence type="ECO:0000256" key="1">
    <source>
        <dbReference type="ARBA" id="ARBA00004141"/>
    </source>
</evidence>
<protein>
    <recommendedName>
        <fullName evidence="12">RING-CH-type domain-containing protein</fullName>
    </recommendedName>
</protein>
<reference evidence="13" key="1">
    <citation type="journal article" date="2024" name="Gigascience">
        <title>Chromosome-level genome of the poultry shaft louse Menopon gallinae provides insight into the host-switching and adaptive evolution of parasitic lice.</title>
        <authorList>
            <person name="Xu Y."/>
            <person name="Ma L."/>
            <person name="Liu S."/>
            <person name="Liang Y."/>
            <person name="Liu Q."/>
            <person name="He Z."/>
            <person name="Tian L."/>
            <person name="Duan Y."/>
            <person name="Cai W."/>
            <person name="Li H."/>
            <person name="Song F."/>
        </authorList>
    </citation>
    <scope>NUCLEOTIDE SEQUENCE</scope>
    <source>
        <strain evidence="13">Cailab_2023a</strain>
    </source>
</reference>
<evidence type="ECO:0000256" key="4">
    <source>
        <dbReference type="ARBA" id="ARBA00022723"/>
    </source>
</evidence>
<dbReference type="EMBL" id="JARGDH010000003">
    <property type="protein sequence ID" value="KAL0272227.1"/>
    <property type="molecule type" value="Genomic_DNA"/>
</dbReference>
<name>A0AAW2HRZ9_9NEOP</name>
<keyword evidence="2" id="KW-0808">Transferase</keyword>
<dbReference type="SMART" id="SM00744">
    <property type="entry name" value="RINGv"/>
    <property type="match status" value="1"/>
</dbReference>
<evidence type="ECO:0000256" key="7">
    <source>
        <dbReference type="ARBA" id="ARBA00022833"/>
    </source>
</evidence>
<dbReference type="SUPFAM" id="SSF57850">
    <property type="entry name" value="RING/U-box"/>
    <property type="match status" value="1"/>
</dbReference>
<gene>
    <name evidence="13" type="ORF">PYX00_005286</name>
</gene>
<keyword evidence="4" id="KW-0479">Metal-binding</keyword>
<evidence type="ECO:0000256" key="8">
    <source>
        <dbReference type="ARBA" id="ARBA00022989"/>
    </source>
</evidence>
<feature type="transmembrane region" description="Helical" evidence="11">
    <location>
        <begin position="203"/>
        <end position="225"/>
    </location>
</feature>
<keyword evidence="6" id="KW-0833">Ubl conjugation pathway</keyword>
<organism evidence="13">
    <name type="scientific">Menopon gallinae</name>
    <name type="common">poultry shaft louse</name>
    <dbReference type="NCBI Taxonomy" id="328185"/>
    <lineage>
        <taxon>Eukaryota</taxon>
        <taxon>Metazoa</taxon>
        <taxon>Ecdysozoa</taxon>
        <taxon>Arthropoda</taxon>
        <taxon>Hexapoda</taxon>
        <taxon>Insecta</taxon>
        <taxon>Pterygota</taxon>
        <taxon>Neoptera</taxon>
        <taxon>Paraneoptera</taxon>
        <taxon>Psocodea</taxon>
        <taxon>Troctomorpha</taxon>
        <taxon>Phthiraptera</taxon>
        <taxon>Amblycera</taxon>
        <taxon>Menoponidae</taxon>
        <taxon>Menopon</taxon>
    </lineage>
</organism>
<keyword evidence="7" id="KW-0862">Zinc</keyword>
<keyword evidence="8 11" id="KW-1133">Transmembrane helix</keyword>
<dbReference type="Pfam" id="PF12906">
    <property type="entry name" value="RINGv"/>
    <property type="match status" value="1"/>
</dbReference>
<keyword evidence="3 11" id="KW-0812">Transmembrane</keyword>
<dbReference type="AlphaFoldDB" id="A0AAW2HRZ9"/>
<evidence type="ECO:0000256" key="10">
    <source>
        <dbReference type="SAM" id="MobiDB-lite"/>
    </source>
</evidence>
<feature type="compositionally biased region" description="Basic residues" evidence="10">
    <location>
        <begin position="43"/>
        <end position="62"/>
    </location>
</feature>
<dbReference type="InterPro" id="IPR011016">
    <property type="entry name" value="Znf_RING-CH"/>
</dbReference>
<accession>A0AAW2HRZ9</accession>
<evidence type="ECO:0000256" key="9">
    <source>
        <dbReference type="ARBA" id="ARBA00023136"/>
    </source>
</evidence>
<evidence type="ECO:0000259" key="12">
    <source>
        <dbReference type="PROSITE" id="PS51292"/>
    </source>
</evidence>
<dbReference type="InterPro" id="IPR013083">
    <property type="entry name" value="Znf_RING/FYVE/PHD"/>
</dbReference>
<feature type="transmembrane region" description="Helical" evidence="11">
    <location>
        <begin position="157"/>
        <end position="183"/>
    </location>
</feature>
<evidence type="ECO:0000256" key="11">
    <source>
        <dbReference type="SAM" id="Phobius"/>
    </source>
</evidence>
<feature type="domain" description="RING-CH-type" evidence="12">
    <location>
        <begin position="73"/>
        <end position="133"/>
    </location>
</feature>
<proteinExistence type="predicted"/>
<evidence type="ECO:0000256" key="6">
    <source>
        <dbReference type="ARBA" id="ARBA00022786"/>
    </source>
</evidence>
<dbReference type="PANTHER" id="PTHR46065:SF3">
    <property type="entry name" value="FI20425P1"/>
    <property type="match status" value="1"/>
</dbReference>